<gene>
    <name evidence="1" type="ORF">I5Q82_06290</name>
</gene>
<dbReference type="AlphaFoldDB" id="A0AA92L906"/>
<name>A0AA92L906_9FIRM</name>
<evidence type="ECO:0000313" key="1">
    <source>
        <dbReference type="EMBL" id="QQR31275.1"/>
    </source>
</evidence>
<dbReference type="RefSeq" id="WP_066538810.1">
    <property type="nucleotide sequence ID" value="NZ_CP021422.1"/>
</dbReference>
<accession>A0AA92L906</accession>
<dbReference type="Pfam" id="PF20648">
    <property type="entry name" value="DUF6809"/>
    <property type="match status" value="1"/>
</dbReference>
<dbReference type="InterPro" id="IPR049215">
    <property type="entry name" value="DUF6809"/>
</dbReference>
<reference evidence="1 2" key="1">
    <citation type="submission" date="2020-11" db="EMBL/GenBank/DDBJ databases">
        <title>Closed and high quality bacterial genomes of the OMM12 community.</title>
        <authorList>
            <person name="Marbouty M."/>
            <person name="Lamy-Besnier Q."/>
            <person name="Debarbieux L."/>
            <person name="Koszul R."/>
        </authorList>
    </citation>
    <scope>NUCLEOTIDE SEQUENCE [LARGE SCALE GENOMIC DNA]</scope>
    <source>
        <strain evidence="1 2">KB18</strain>
    </source>
</reference>
<dbReference type="EMBL" id="CP065321">
    <property type="protein sequence ID" value="QQR31275.1"/>
    <property type="molecule type" value="Genomic_DNA"/>
</dbReference>
<organism evidence="1 2">
    <name type="scientific">Acutalibacter muris</name>
    <dbReference type="NCBI Taxonomy" id="1796620"/>
    <lineage>
        <taxon>Bacteria</taxon>
        <taxon>Bacillati</taxon>
        <taxon>Bacillota</taxon>
        <taxon>Clostridia</taxon>
        <taxon>Eubacteriales</taxon>
        <taxon>Acutalibacteraceae</taxon>
        <taxon>Acutalibacter</taxon>
    </lineage>
</organism>
<protein>
    <submittedName>
        <fullName evidence="1">Uncharacterized protein</fullName>
    </submittedName>
</protein>
<evidence type="ECO:0000313" key="2">
    <source>
        <dbReference type="Proteomes" id="UP000596035"/>
    </source>
</evidence>
<dbReference type="Proteomes" id="UP000596035">
    <property type="component" value="Chromosome"/>
</dbReference>
<proteinExistence type="predicted"/>
<sequence>MKILEEFWYGNIQPNERDIVPNSRFAKLLNLIAKNEESLAPMLSEDAKAVFEKLRNCQDELSSVSERDSFVLGFRLGARFMLEVMEDMDVPFIDG</sequence>